<evidence type="ECO:0000256" key="4">
    <source>
        <dbReference type="ARBA" id="ARBA00023136"/>
    </source>
</evidence>
<evidence type="ECO:0000256" key="3">
    <source>
        <dbReference type="ARBA" id="ARBA00022989"/>
    </source>
</evidence>
<dbReference type="PROSITE" id="PS50850">
    <property type="entry name" value="MFS"/>
    <property type="match status" value="1"/>
</dbReference>
<reference evidence="7 8" key="1">
    <citation type="submission" date="2018-12" db="EMBL/GenBank/DDBJ databases">
        <authorList>
            <consortium name="Pathogen Informatics"/>
        </authorList>
    </citation>
    <scope>NUCLEOTIDE SEQUENCE [LARGE SCALE GENOMIC DNA]</scope>
    <source>
        <strain evidence="7 8">NCTC12967</strain>
    </source>
</reference>
<feature type="transmembrane region" description="Helical" evidence="5">
    <location>
        <begin position="422"/>
        <end position="441"/>
    </location>
</feature>
<dbReference type="PROSITE" id="PS00216">
    <property type="entry name" value="SUGAR_TRANSPORT_1"/>
    <property type="match status" value="1"/>
</dbReference>
<dbReference type="PROSITE" id="PS00217">
    <property type="entry name" value="SUGAR_TRANSPORT_2"/>
    <property type="match status" value="1"/>
</dbReference>
<gene>
    <name evidence="7" type="primary">naiP_1</name>
    <name evidence="7" type="ORF">NCTC12967_01101</name>
</gene>
<dbReference type="InterPro" id="IPR005829">
    <property type="entry name" value="Sugar_transporter_CS"/>
</dbReference>
<keyword evidence="2 5" id="KW-0812">Transmembrane</keyword>
<dbReference type="InterPro" id="IPR020846">
    <property type="entry name" value="MFS_dom"/>
</dbReference>
<comment type="subcellular location">
    <subcellularLocation>
        <location evidence="1">Cell membrane</location>
        <topology evidence="1">Multi-pass membrane protein</topology>
    </subcellularLocation>
</comment>
<feature type="transmembrane region" description="Helical" evidence="5">
    <location>
        <begin position="259"/>
        <end position="280"/>
    </location>
</feature>
<dbReference type="GO" id="GO:0005886">
    <property type="term" value="C:plasma membrane"/>
    <property type="evidence" value="ECO:0007669"/>
    <property type="project" value="UniProtKB-SubCell"/>
</dbReference>
<name>A0A448MXH1_9ACTN</name>
<feature type="transmembrane region" description="Helical" evidence="5">
    <location>
        <begin position="118"/>
        <end position="142"/>
    </location>
</feature>
<evidence type="ECO:0000259" key="6">
    <source>
        <dbReference type="PROSITE" id="PS50850"/>
    </source>
</evidence>
<dbReference type="Proteomes" id="UP000273044">
    <property type="component" value="Chromosome"/>
</dbReference>
<evidence type="ECO:0000313" key="8">
    <source>
        <dbReference type="Proteomes" id="UP000273044"/>
    </source>
</evidence>
<organism evidence="7 8">
    <name type="scientific">Arachnia propionica</name>
    <dbReference type="NCBI Taxonomy" id="1750"/>
    <lineage>
        <taxon>Bacteria</taxon>
        <taxon>Bacillati</taxon>
        <taxon>Actinomycetota</taxon>
        <taxon>Actinomycetes</taxon>
        <taxon>Propionibacteriales</taxon>
        <taxon>Propionibacteriaceae</taxon>
        <taxon>Arachnia</taxon>
    </lineage>
</organism>
<dbReference type="CDD" id="cd17316">
    <property type="entry name" value="MFS_SV2_like"/>
    <property type="match status" value="1"/>
</dbReference>
<keyword evidence="3 5" id="KW-1133">Transmembrane helix</keyword>
<dbReference type="Gene3D" id="1.20.1250.20">
    <property type="entry name" value="MFS general substrate transporter like domains"/>
    <property type="match status" value="1"/>
</dbReference>
<dbReference type="PANTHER" id="PTHR23508:SF10">
    <property type="entry name" value="CARBOXYLIC ACID TRANSPORTER PROTEIN HOMOLOG"/>
    <property type="match status" value="1"/>
</dbReference>
<evidence type="ECO:0000256" key="5">
    <source>
        <dbReference type="SAM" id="Phobius"/>
    </source>
</evidence>
<dbReference type="GeneID" id="64406581"/>
<dbReference type="EMBL" id="LR134406">
    <property type="protein sequence ID" value="VEH69823.1"/>
    <property type="molecule type" value="Genomic_DNA"/>
</dbReference>
<accession>A0A448MXH1</accession>
<keyword evidence="8" id="KW-1185">Reference proteome</keyword>
<feature type="transmembrane region" description="Helical" evidence="5">
    <location>
        <begin position="181"/>
        <end position="200"/>
    </location>
</feature>
<dbReference type="Pfam" id="PF00083">
    <property type="entry name" value="Sugar_tr"/>
    <property type="match status" value="1"/>
</dbReference>
<feature type="transmembrane region" description="Helical" evidence="5">
    <location>
        <begin position="29"/>
        <end position="54"/>
    </location>
</feature>
<feature type="transmembrane region" description="Helical" evidence="5">
    <location>
        <begin position="349"/>
        <end position="370"/>
    </location>
</feature>
<evidence type="ECO:0000256" key="2">
    <source>
        <dbReference type="ARBA" id="ARBA00022692"/>
    </source>
</evidence>
<sequence>MSTQNVPPAAQNASDQIDAKPLTGNQKNLITLVIVANISEFFDMFLIGFVVSLLTKPWNLTGWEAGIILACSGLGTVIGSIMWGALADRIGRRRCFFWCVLLFTVFTAITLLTPERGWIMLAVLRVLVGMGVGGLNITSIPYVQEFVPAKRRGLLAGLASVFIPLGLLLGAQAQQWLAGPIGWRGLIALGALPVLLLIWLRQMPESPRFLQITGRDDEARSAYAWALQIPTEQVGALPRIEATSKSSFGVVFRKYPKQLAIITLGSFSFILGSFTVQSWGQTLLKDGFGFEATMVGGLFTIVSVADMLGRLGSAWLADRIGRRWVMLSFGLLGAVGCVIAALAQDPWLFFAGILVVMTFGDGAFGILNAFGAEQFPNEARSTGLGLGYGIGAMAKVVGPFLMGALIGGDAIKQNVTRDAVPPAFYLFAVLLVIGGVLYMFAKETRNVSLEKI</sequence>
<keyword evidence="4 5" id="KW-0472">Membrane</keyword>
<feature type="transmembrane region" description="Helical" evidence="5">
    <location>
        <begin position="382"/>
        <end position="402"/>
    </location>
</feature>
<dbReference type="RefSeq" id="WP_061787116.1">
    <property type="nucleotide sequence ID" value="NZ_LR134406.1"/>
</dbReference>
<feature type="transmembrane region" description="Helical" evidence="5">
    <location>
        <begin position="292"/>
        <end position="312"/>
    </location>
</feature>
<dbReference type="InterPro" id="IPR036259">
    <property type="entry name" value="MFS_trans_sf"/>
</dbReference>
<dbReference type="InterPro" id="IPR005828">
    <property type="entry name" value="MFS_sugar_transport-like"/>
</dbReference>
<feature type="transmembrane region" description="Helical" evidence="5">
    <location>
        <begin position="66"/>
        <end position="86"/>
    </location>
</feature>
<dbReference type="PANTHER" id="PTHR23508">
    <property type="entry name" value="CARBOXYLIC ACID TRANSPORTER PROTEIN HOMOLOG"/>
    <property type="match status" value="1"/>
</dbReference>
<dbReference type="AlphaFoldDB" id="A0A448MXH1"/>
<evidence type="ECO:0000313" key="7">
    <source>
        <dbReference type="EMBL" id="VEH69823.1"/>
    </source>
</evidence>
<feature type="domain" description="Major facilitator superfamily (MFS) profile" evidence="6">
    <location>
        <begin position="29"/>
        <end position="446"/>
    </location>
</feature>
<evidence type="ECO:0000256" key="1">
    <source>
        <dbReference type="ARBA" id="ARBA00004651"/>
    </source>
</evidence>
<proteinExistence type="predicted"/>
<feature type="transmembrane region" description="Helical" evidence="5">
    <location>
        <begin position="95"/>
        <end position="112"/>
    </location>
</feature>
<protein>
    <submittedName>
        <fullName evidence="7">Niacin/nicotinamide transporter NaiP</fullName>
    </submittedName>
</protein>
<dbReference type="GO" id="GO:0046943">
    <property type="term" value="F:carboxylic acid transmembrane transporter activity"/>
    <property type="evidence" value="ECO:0007669"/>
    <property type="project" value="TreeGrafter"/>
</dbReference>
<dbReference type="SUPFAM" id="SSF103473">
    <property type="entry name" value="MFS general substrate transporter"/>
    <property type="match status" value="1"/>
</dbReference>
<feature type="transmembrane region" description="Helical" evidence="5">
    <location>
        <begin position="324"/>
        <end position="343"/>
    </location>
</feature>
<feature type="transmembrane region" description="Helical" evidence="5">
    <location>
        <begin position="154"/>
        <end position="175"/>
    </location>
</feature>